<reference evidence="1 2" key="1">
    <citation type="submission" date="2021-03" db="EMBL/GenBank/DDBJ databases">
        <title>Sequencing the genomes of 1000 actinobacteria strains.</title>
        <authorList>
            <person name="Klenk H.-P."/>
        </authorList>
    </citation>
    <scope>NUCLEOTIDE SEQUENCE [LARGE SCALE GENOMIC DNA]</scope>
    <source>
        <strain evidence="1 2">DSM 18824</strain>
    </source>
</reference>
<proteinExistence type="predicted"/>
<evidence type="ECO:0000313" key="2">
    <source>
        <dbReference type="Proteomes" id="UP000755585"/>
    </source>
</evidence>
<dbReference type="EMBL" id="JAGINT010000001">
    <property type="protein sequence ID" value="MBP2349025.1"/>
    <property type="molecule type" value="Genomic_DNA"/>
</dbReference>
<gene>
    <name evidence="1" type="ORF">JOF29_000108</name>
</gene>
<dbReference type="Proteomes" id="UP000755585">
    <property type="component" value="Unassembled WGS sequence"/>
</dbReference>
<comment type="caution">
    <text evidence="1">The sequence shown here is derived from an EMBL/GenBank/DDBJ whole genome shotgun (WGS) entry which is preliminary data.</text>
</comment>
<keyword evidence="2" id="KW-1185">Reference proteome</keyword>
<name>A0ABS4UBM5_9ACTN</name>
<accession>A0ABS4UBM5</accession>
<organism evidence="1 2">
    <name type="scientific">Kribbella aluminosa</name>
    <dbReference type="NCBI Taxonomy" id="416017"/>
    <lineage>
        <taxon>Bacteria</taxon>
        <taxon>Bacillati</taxon>
        <taxon>Actinomycetota</taxon>
        <taxon>Actinomycetes</taxon>
        <taxon>Propionibacteriales</taxon>
        <taxon>Kribbellaceae</taxon>
        <taxon>Kribbella</taxon>
    </lineage>
</organism>
<sequence>MAQFLENLGDLPRVQDTVEVIASRLEVVPGERRLAPRRRRPELARFRATMKSRPARPIWFKRA</sequence>
<evidence type="ECO:0000313" key="1">
    <source>
        <dbReference type="EMBL" id="MBP2349025.1"/>
    </source>
</evidence>
<dbReference type="RefSeq" id="WP_209692255.1">
    <property type="nucleotide sequence ID" value="NZ_BAAAVU010000028.1"/>
</dbReference>
<protein>
    <submittedName>
        <fullName evidence="1">Uncharacterized protein</fullName>
    </submittedName>
</protein>